<evidence type="ECO:0000259" key="5">
    <source>
        <dbReference type="PROSITE" id="PS50893"/>
    </source>
</evidence>
<dbReference type="PANTHER" id="PTHR24220:SF86">
    <property type="entry name" value="ABC TRANSPORTER ABCH.1"/>
    <property type="match status" value="1"/>
</dbReference>
<dbReference type="CDD" id="cd03255">
    <property type="entry name" value="ABC_MJ0796_LolCDE_FtsE"/>
    <property type="match status" value="1"/>
</dbReference>
<organism evidence="6 7">
    <name type="scientific">Candidatus Magasanikbacteria bacterium CG1_02_32_51</name>
    <dbReference type="NCBI Taxonomy" id="1805238"/>
    <lineage>
        <taxon>Bacteria</taxon>
        <taxon>Candidatus Magasanikiibacteriota</taxon>
    </lineage>
</organism>
<sequence>MSLIDIKNLSVTYFLGKSNEVKALDNVDLKIESGELVIFFGASGCGKSTLLYTISGLEKPTKGEIMVNDIDLSQMANQELEKYRQNTIGMIFQAFYLIPSLSVINNITLPQVAIGINRKKRLQKAEELMKYFGVFEQRNKLPTELSGGQQQRVAICRSLVNDPNIIFADEPVGNLDSKSAQDVLGLIQELSIKNKKTVILVTHNPAHLDIANRIFFMKDGKIIDTKINKETRKIIVGQYSHLESQDNSLKMSTNKITEKTKEVDNSKEVDAIILEYKAKEIISEVLTGFSYDEITKIENYIKEALSNSSSNYKKLTSYLNTDYMQDGLNLNKKNSEKIIKRLETTTKEIEEISKQFAIKEEKHNSYTQQLRRYLLDTFEVNIRTTDAIEAMETIIEDRVMGITDHKGVQEKFDRPIKQGGVGLDRRTAKKMSKHLEMIILGRYQKSQPLQKIKK</sequence>
<name>A0A1J4U7Q9_9BACT</name>
<evidence type="ECO:0000313" key="6">
    <source>
        <dbReference type="EMBL" id="OIO18287.1"/>
    </source>
</evidence>
<feature type="coiled-coil region" evidence="4">
    <location>
        <begin position="335"/>
        <end position="362"/>
    </location>
</feature>
<evidence type="ECO:0000313" key="7">
    <source>
        <dbReference type="Proteomes" id="UP000181941"/>
    </source>
</evidence>
<dbReference type="Pfam" id="PF00005">
    <property type="entry name" value="ABC_tran"/>
    <property type="match status" value="1"/>
</dbReference>
<dbReference type="InterPro" id="IPR027417">
    <property type="entry name" value="P-loop_NTPase"/>
</dbReference>
<dbReference type="PROSITE" id="PS50893">
    <property type="entry name" value="ABC_TRANSPORTER_2"/>
    <property type="match status" value="1"/>
</dbReference>
<evidence type="ECO:0000256" key="3">
    <source>
        <dbReference type="ARBA" id="ARBA00022840"/>
    </source>
</evidence>
<reference evidence="6 7" key="1">
    <citation type="journal article" date="2016" name="Environ. Microbiol.">
        <title>Genomic resolution of a cold subsurface aquifer community provides metabolic insights for novel microbes adapted to high CO concentrations.</title>
        <authorList>
            <person name="Probst A.J."/>
            <person name="Castelle C.J."/>
            <person name="Singh A."/>
            <person name="Brown C.T."/>
            <person name="Anantharaman K."/>
            <person name="Sharon I."/>
            <person name="Hug L.A."/>
            <person name="Burstein D."/>
            <person name="Emerson J.B."/>
            <person name="Thomas B.C."/>
            <person name="Banfield J.F."/>
        </authorList>
    </citation>
    <scope>NUCLEOTIDE SEQUENCE [LARGE SCALE GENOMIC DNA]</scope>
    <source>
        <strain evidence="6">CG1_02_32_51</strain>
    </source>
</reference>
<dbReference type="GO" id="GO:0016887">
    <property type="term" value="F:ATP hydrolysis activity"/>
    <property type="evidence" value="ECO:0007669"/>
    <property type="project" value="InterPro"/>
</dbReference>
<dbReference type="GO" id="GO:0005886">
    <property type="term" value="C:plasma membrane"/>
    <property type="evidence" value="ECO:0007669"/>
    <property type="project" value="TreeGrafter"/>
</dbReference>
<proteinExistence type="predicted"/>
<dbReference type="PANTHER" id="PTHR24220">
    <property type="entry name" value="IMPORT ATP-BINDING PROTEIN"/>
    <property type="match status" value="1"/>
</dbReference>
<keyword evidence="2" id="KW-0547">Nucleotide-binding</keyword>
<dbReference type="InterPro" id="IPR015854">
    <property type="entry name" value="ABC_transpr_LolD-like"/>
</dbReference>
<dbReference type="GO" id="GO:0022857">
    <property type="term" value="F:transmembrane transporter activity"/>
    <property type="evidence" value="ECO:0007669"/>
    <property type="project" value="TreeGrafter"/>
</dbReference>
<dbReference type="InterPro" id="IPR003439">
    <property type="entry name" value="ABC_transporter-like_ATP-bd"/>
</dbReference>
<dbReference type="InterPro" id="IPR017871">
    <property type="entry name" value="ABC_transporter-like_CS"/>
</dbReference>
<dbReference type="SMART" id="SM00382">
    <property type="entry name" value="AAA"/>
    <property type="match status" value="1"/>
</dbReference>
<evidence type="ECO:0000256" key="2">
    <source>
        <dbReference type="ARBA" id="ARBA00022741"/>
    </source>
</evidence>
<dbReference type="FunFam" id="3.40.50.300:FF:000032">
    <property type="entry name" value="Export ABC transporter ATP-binding protein"/>
    <property type="match status" value="1"/>
</dbReference>
<dbReference type="AlphaFoldDB" id="A0A1J4U7Q9"/>
<dbReference type="SUPFAM" id="SSF52540">
    <property type="entry name" value="P-loop containing nucleoside triphosphate hydrolases"/>
    <property type="match status" value="1"/>
</dbReference>
<dbReference type="GO" id="GO:0098796">
    <property type="term" value="C:membrane protein complex"/>
    <property type="evidence" value="ECO:0007669"/>
    <property type="project" value="UniProtKB-ARBA"/>
</dbReference>
<dbReference type="InterPro" id="IPR017911">
    <property type="entry name" value="MacB-like_ATP-bd"/>
</dbReference>
<dbReference type="EMBL" id="MNVC01000047">
    <property type="protein sequence ID" value="OIO18287.1"/>
    <property type="molecule type" value="Genomic_DNA"/>
</dbReference>
<accession>A0A1J4U7Q9</accession>
<dbReference type="GO" id="GO:0005524">
    <property type="term" value="F:ATP binding"/>
    <property type="evidence" value="ECO:0007669"/>
    <property type="project" value="UniProtKB-KW"/>
</dbReference>
<evidence type="ECO:0000256" key="4">
    <source>
        <dbReference type="SAM" id="Coils"/>
    </source>
</evidence>
<keyword evidence="3" id="KW-0067">ATP-binding</keyword>
<evidence type="ECO:0000256" key="1">
    <source>
        <dbReference type="ARBA" id="ARBA00022448"/>
    </source>
</evidence>
<keyword evidence="4" id="KW-0175">Coiled coil</keyword>
<gene>
    <name evidence="6" type="ORF">AUJ23_03935</name>
</gene>
<dbReference type="InterPro" id="IPR003593">
    <property type="entry name" value="AAA+_ATPase"/>
</dbReference>
<comment type="caution">
    <text evidence="6">The sequence shown here is derived from an EMBL/GenBank/DDBJ whole genome shotgun (WGS) entry which is preliminary data.</text>
</comment>
<feature type="domain" description="ABC transporter" evidence="5">
    <location>
        <begin position="6"/>
        <end position="244"/>
    </location>
</feature>
<dbReference type="Gene3D" id="3.40.50.300">
    <property type="entry name" value="P-loop containing nucleotide triphosphate hydrolases"/>
    <property type="match status" value="1"/>
</dbReference>
<protein>
    <recommendedName>
        <fullName evidence="5">ABC transporter domain-containing protein</fullName>
    </recommendedName>
</protein>
<dbReference type="Proteomes" id="UP000181941">
    <property type="component" value="Unassembled WGS sequence"/>
</dbReference>
<keyword evidence="1" id="KW-0813">Transport</keyword>
<dbReference type="PROSITE" id="PS00211">
    <property type="entry name" value="ABC_TRANSPORTER_1"/>
    <property type="match status" value="1"/>
</dbReference>
<dbReference type="STRING" id="1805238.AUJ23_03935"/>